<gene>
    <name evidence="2" type="ORF">SYV04_12130</name>
</gene>
<dbReference type="Pfam" id="PF01979">
    <property type="entry name" value="Amidohydro_1"/>
    <property type="match status" value="1"/>
</dbReference>
<dbReference type="PANTHER" id="PTHR43794:SF5">
    <property type="entry name" value="CHLOROHYDROLASE FAMILY PROTEIN"/>
    <property type="match status" value="1"/>
</dbReference>
<feature type="domain" description="Amidohydrolase-related" evidence="1">
    <location>
        <begin position="98"/>
        <end position="435"/>
    </location>
</feature>
<dbReference type="RefSeq" id="WP_321545862.1">
    <property type="nucleotide sequence ID" value="NZ_JAXIVS010000003.1"/>
</dbReference>
<dbReference type="PROSITE" id="PS51257">
    <property type="entry name" value="PROKAR_LIPOPROTEIN"/>
    <property type="match status" value="1"/>
</dbReference>
<proteinExistence type="predicted"/>
<dbReference type="Gene3D" id="2.30.40.10">
    <property type="entry name" value="Urease, subunit C, domain 1"/>
    <property type="match status" value="1"/>
</dbReference>
<evidence type="ECO:0000313" key="2">
    <source>
        <dbReference type="EMBL" id="MDY7227148.1"/>
    </source>
</evidence>
<sequence length="467" mass="50731">MRPTIWLGLLLLFLGGCTDSSTDPQVEPPPSPVDRLKAASRVVLRNASLVVTMDSALGTGPLGTLENADVLFADGAILSVGKGLEAPDALELDASGRIVMPGFVDVHNHLWQSLIRGCGADKNVLGWLDECVYSMRRVALTEQEAFAAVRLSIVDLIDTGVTTVLDNSHAFNVNFSRGNQRALDESGLRYVFAHCASGSRYPEHRTIKAELDAKWPMASFQVCSHPGTSTQTWLTNATALSKELNVPLNLHLSENIADREERQLESMQQARSFEAKLLVNHAVHLTNEEIALLATSHARVAHNPLSNMRLASGVINLPEMRAQGIKVGLGLDGGTNDMSDFFANMRAAVGLQRAKLLSASAYPSIPEVLRMATLGGAEVLDLQDVIGSLSPGKKADLIIIDPRAPNFGPRWDWLNQLVFNGRPENVEYVFVNGRVRKAEGRVLDVSEVELGQEVDATVQRIKAVLQP</sequence>
<evidence type="ECO:0000259" key="1">
    <source>
        <dbReference type="Pfam" id="PF01979"/>
    </source>
</evidence>
<dbReference type="Proteomes" id="UP001291309">
    <property type="component" value="Unassembled WGS sequence"/>
</dbReference>
<dbReference type="PANTHER" id="PTHR43794">
    <property type="entry name" value="AMINOHYDROLASE SSNA-RELATED"/>
    <property type="match status" value="1"/>
</dbReference>
<name>A0ABU5H115_9BACT</name>
<dbReference type="SUPFAM" id="SSF51338">
    <property type="entry name" value="Composite domain of metallo-dependent hydrolases"/>
    <property type="match status" value="1"/>
</dbReference>
<reference evidence="2 3" key="1">
    <citation type="submission" date="2023-12" db="EMBL/GenBank/DDBJ databases">
        <title>the genome sequence of Hyalangium sp. s54d21.</title>
        <authorList>
            <person name="Zhang X."/>
        </authorList>
    </citation>
    <scope>NUCLEOTIDE SEQUENCE [LARGE SCALE GENOMIC DNA]</scope>
    <source>
        <strain evidence="3">s54d21</strain>
    </source>
</reference>
<dbReference type="InterPro" id="IPR032466">
    <property type="entry name" value="Metal_Hydrolase"/>
</dbReference>
<keyword evidence="3" id="KW-1185">Reference proteome</keyword>
<dbReference type="SUPFAM" id="SSF51556">
    <property type="entry name" value="Metallo-dependent hydrolases"/>
    <property type="match status" value="1"/>
</dbReference>
<evidence type="ECO:0000313" key="3">
    <source>
        <dbReference type="Proteomes" id="UP001291309"/>
    </source>
</evidence>
<dbReference type="EMBL" id="JAXIVS010000003">
    <property type="protein sequence ID" value="MDY7227148.1"/>
    <property type="molecule type" value="Genomic_DNA"/>
</dbReference>
<accession>A0ABU5H115</accession>
<dbReference type="InterPro" id="IPR006680">
    <property type="entry name" value="Amidohydro-rel"/>
</dbReference>
<comment type="caution">
    <text evidence="2">The sequence shown here is derived from an EMBL/GenBank/DDBJ whole genome shotgun (WGS) entry which is preliminary data.</text>
</comment>
<dbReference type="Gene3D" id="3.20.20.140">
    <property type="entry name" value="Metal-dependent hydrolases"/>
    <property type="match status" value="1"/>
</dbReference>
<organism evidence="2 3">
    <name type="scientific">Hyalangium rubrum</name>
    <dbReference type="NCBI Taxonomy" id="3103134"/>
    <lineage>
        <taxon>Bacteria</taxon>
        <taxon>Pseudomonadati</taxon>
        <taxon>Myxococcota</taxon>
        <taxon>Myxococcia</taxon>
        <taxon>Myxococcales</taxon>
        <taxon>Cystobacterineae</taxon>
        <taxon>Archangiaceae</taxon>
        <taxon>Hyalangium</taxon>
    </lineage>
</organism>
<dbReference type="InterPro" id="IPR050287">
    <property type="entry name" value="MTA/SAH_deaminase"/>
</dbReference>
<protein>
    <submittedName>
        <fullName evidence="2">Amidohydrolase family protein</fullName>
    </submittedName>
</protein>
<dbReference type="InterPro" id="IPR011059">
    <property type="entry name" value="Metal-dep_hydrolase_composite"/>
</dbReference>